<feature type="region of interest" description="Disordered" evidence="1">
    <location>
        <begin position="355"/>
        <end position="379"/>
    </location>
</feature>
<feature type="transmembrane region" description="Helical" evidence="2">
    <location>
        <begin position="237"/>
        <end position="257"/>
    </location>
</feature>
<keyword evidence="2" id="KW-0472">Membrane</keyword>
<keyword evidence="2" id="KW-1133">Transmembrane helix</keyword>
<gene>
    <name evidence="3" type="ORF">P0Y48_12900</name>
</gene>
<reference evidence="3" key="1">
    <citation type="submission" date="2023-03" db="EMBL/GenBank/DDBJ databases">
        <title>Andean soil-derived lignocellulolytic bacterial consortium as a source of novel taxa and putative plastic-active enzymes.</title>
        <authorList>
            <person name="Diaz-Garcia L."/>
            <person name="Chuvochina M."/>
            <person name="Feuerriegel G."/>
            <person name="Bunk B."/>
            <person name="Sproer C."/>
            <person name="Streit W.R."/>
            <person name="Rodriguez L.M."/>
            <person name="Overmann J."/>
            <person name="Jimenez D.J."/>
        </authorList>
    </citation>
    <scope>NUCLEOTIDE SEQUENCE</scope>
    <source>
        <strain evidence="3">MAG 4610</strain>
    </source>
</reference>
<organism evidence="3 4">
    <name type="scientific">Candidatus Microbacterium phytovorans</name>
    <dbReference type="NCBI Taxonomy" id="3121374"/>
    <lineage>
        <taxon>Bacteria</taxon>
        <taxon>Bacillati</taxon>
        <taxon>Actinomycetota</taxon>
        <taxon>Actinomycetes</taxon>
        <taxon>Micrococcales</taxon>
        <taxon>Microbacteriaceae</taxon>
        <taxon>Microbacterium</taxon>
    </lineage>
</organism>
<dbReference type="EMBL" id="CP119321">
    <property type="protein sequence ID" value="WEK13342.1"/>
    <property type="molecule type" value="Genomic_DNA"/>
</dbReference>
<evidence type="ECO:0000313" key="4">
    <source>
        <dbReference type="Proteomes" id="UP001213972"/>
    </source>
</evidence>
<keyword evidence="2" id="KW-0812">Transmembrane</keyword>
<protein>
    <submittedName>
        <fullName evidence="3">Uncharacterized protein</fullName>
    </submittedName>
</protein>
<dbReference type="AlphaFoldDB" id="A0AAJ6B3N9"/>
<evidence type="ECO:0000313" key="3">
    <source>
        <dbReference type="EMBL" id="WEK13342.1"/>
    </source>
</evidence>
<sequence>MTQRFTTARVQVRHLTAAPLLIDMITMVAVGMLTMFVLLLASFQIFDALHFESGLRYETRDDVADRPARGDGVSVTVTEGVQLMSAARFDDPEREPGDFTDAVEPTVWSHGDTSPPRWSALLAGVMVTGSPQAGRVLIDEATAVALDVTPGESVVLTTWDGERCRLSVSGVTRTFREIGGSVHGGLLIAPVDACADGVVTWSEEPARFLHFDAASPSPAAQTWFERMRDVLVSARSVQVSGLLPAILVIGLGLWALVSLRAVRRVRTVLAVPGDLLMDLSSRAARVRATPLAIGSALVTVAAFIAAWAAGAALWRVAGFFTQRAHGVAVACLFAAATVLVLLLVEGRARRADARRPVASKIGRTPSAAPIPPSPQKEDT</sequence>
<feature type="transmembrane region" description="Helical" evidence="2">
    <location>
        <begin position="291"/>
        <end position="314"/>
    </location>
</feature>
<accession>A0AAJ6B3N9</accession>
<feature type="transmembrane region" description="Helical" evidence="2">
    <location>
        <begin position="326"/>
        <end position="344"/>
    </location>
</feature>
<evidence type="ECO:0000256" key="1">
    <source>
        <dbReference type="SAM" id="MobiDB-lite"/>
    </source>
</evidence>
<feature type="transmembrane region" description="Helical" evidence="2">
    <location>
        <begin position="20"/>
        <end position="46"/>
    </location>
</feature>
<evidence type="ECO:0000256" key="2">
    <source>
        <dbReference type="SAM" id="Phobius"/>
    </source>
</evidence>
<proteinExistence type="predicted"/>
<dbReference type="Proteomes" id="UP001213972">
    <property type="component" value="Chromosome"/>
</dbReference>
<feature type="compositionally biased region" description="Pro residues" evidence="1">
    <location>
        <begin position="368"/>
        <end position="379"/>
    </location>
</feature>
<name>A0AAJ6B3N9_9MICO</name>